<evidence type="ECO:0000256" key="3">
    <source>
        <dbReference type="SAM" id="MobiDB-lite"/>
    </source>
</evidence>
<dbReference type="PANTHER" id="PTHR24189:SF50">
    <property type="entry name" value="ANKYRIN REPEAT AND SOCS BOX PROTEIN 2"/>
    <property type="match status" value="1"/>
</dbReference>
<gene>
    <name evidence="6" type="ORF">FUG_LOCUS392061</name>
    <name evidence="5" type="ORF">MDCFG202_LOCUS358361</name>
</gene>
<evidence type="ECO:0000313" key="6">
    <source>
        <dbReference type="EMBL" id="VIO60266.1"/>
    </source>
</evidence>
<dbReference type="GO" id="GO:0005634">
    <property type="term" value="C:nucleus"/>
    <property type="evidence" value="ECO:0007669"/>
    <property type="project" value="TreeGrafter"/>
</dbReference>
<name>A0A4E9E118_GIBZA</name>
<reference evidence="5" key="2">
    <citation type="submission" date="2021-03" db="EMBL/GenBank/DDBJ databases">
        <authorList>
            <person name="Alouane T."/>
            <person name="Langin T."/>
            <person name="Bonhomme L."/>
        </authorList>
    </citation>
    <scope>NUCLEOTIDE SEQUENCE</scope>
    <source>
        <strain evidence="5">MDC_Fg202</strain>
    </source>
</reference>
<dbReference type="InterPro" id="IPR050745">
    <property type="entry name" value="Multifunctional_regulatory"/>
</dbReference>
<dbReference type="SMART" id="SM00248">
    <property type="entry name" value="ANK"/>
    <property type="match status" value="3"/>
</dbReference>
<feature type="compositionally biased region" description="Low complexity" evidence="3">
    <location>
        <begin position="234"/>
        <end position="243"/>
    </location>
</feature>
<dbReference type="AlphaFoldDB" id="A0A4E9E118"/>
<evidence type="ECO:0000256" key="2">
    <source>
        <dbReference type="ARBA" id="ARBA00023043"/>
    </source>
</evidence>
<organism evidence="6">
    <name type="scientific">Gibberella zeae</name>
    <name type="common">Wheat head blight fungus</name>
    <name type="synonym">Fusarium graminearum</name>
    <dbReference type="NCBI Taxonomy" id="5518"/>
    <lineage>
        <taxon>Eukaryota</taxon>
        <taxon>Fungi</taxon>
        <taxon>Dikarya</taxon>
        <taxon>Ascomycota</taxon>
        <taxon>Pezizomycotina</taxon>
        <taxon>Sordariomycetes</taxon>
        <taxon>Hypocreomycetidae</taxon>
        <taxon>Hypocreales</taxon>
        <taxon>Nectriaceae</taxon>
        <taxon>Fusarium</taxon>
    </lineage>
</organism>
<feature type="region of interest" description="Disordered" evidence="3">
    <location>
        <begin position="743"/>
        <end position="795"/>
    </location>
</feature>
<feature type="region of interest" description="Disordered" evidence="3">
    <location>
        <begin position="232"/>
        <end position="251"/>
    </location>
</feature>
<dbReference type="InterPro" id="IPR036770">
    <property type="entry name" value="Ankyrin_rpt-contain_sf"/>
</dbReference>
<sequence length="795" mass="89362">MEALGAAASITQFVLLSLKCVKEAHDALSQYKDGPDILKRLRNDLLCAQNILETLRHSANVPANPVLDAHIQQSIGGICSIAEHLVKLQATPGDNGGKRLWKHLKIVLSENDMNRIRSELAQIVNNLNVRLSVLSLNTVSGIMDETQQVRQQMTTMDALLQSHYQLQTAGFQAVENNLLTTHNEHHIDYQNRLTSIQQALDSTSSISVSRFTDMRSLLNEIKDLVVSEGKATRDASASNNVDSDSTRNEPQNSAILESIERLGALINAKRESCNVYAEEDDLADSAIEDLQDLLTAIRREKHFKIEKEMLDGLRRFSRSFGQYEVSINSRNNGSRQVTGRILDQERTHKQADIGLGQMSLMIHKRKRTLSTEDERDTTGMAKGHLTDYNMSLTFLPNGSRNHHMLMATITQREILAGSIASVSQLQVNRVLPSNSPVFKLVKQGKIEELCQLFQSGKASLRDHDEAGSSLLFYSLEQPEMCKFLLEEGLDVDHVAYEKGALFTPEVYNCLQLHSGWNDTVIPDQHLKRINACRKLLLNAGADPTYKDPNNEGSKSFLDTVRALPDRVDTIDFAWNSGLVTPFASFRDWTNYEGMSTFLNACTHFKISVDILKHLVAMGANVYDRSSKGETCLHLLVNHTPPETEIIARLECLAYLLQQGADPYARDNEGNTPSSIAYSMMGHRDTIDGTLGDVWDAALHTSGFDLSHFRKTFRRRPRYDYSFYTRQMFEELWRGREDQCPYWDDEPWPPLGPGERNSDHDSDINSYGCVSDFDVSDDGDQSEEDDEEDEDGGALL</sequence>
<keyword evidence="2" id="KW-0040">ANK repeat</keyword>
<dbReference type="PANTHER" id="PTHR24189">
    <property type="entry name" value="MYOTROPHIN"/>
    <property type="match status" value="1"/>
</dbReference>
<keyword evidence="1" id="KW-0677">Repeat</keyword>
<proteinExistence type="predicted"/>
<evidence type="ECO:0000259" key="4">
    <source>
        <dbReference type="Pfam" id="PF17111"/>
    </source>
</evidence>
<dbReference type="Gene3D" id="1.25.40.20">
    <property type="entry name" value="Ankyrin repeat-containing domain"/>
    <property type="match status" value="2"/>
</dbReference>
<feature type="compositionally biased region" description="Acidic residues" evidence="3">
    <location>
        <begin position="773"/>
        <end position="795"/>
    </location>
</feature>
<reference evidence="6" key="1">
    <citation type="submission" date="2019-04" db="EMBL/GenBank/DDBJ databases">
        <authorList>
            <person name="Melise S."/>
            <person name="Noan J."/>
            <person name="Okalmin O."/>
        </authorList>
    </citation>
    <scope>NUCLEOTIDE SEQUENCE</scope>
    <source>
        <strain evidence="6">FN9</strain>
    </source>
</reference>
<feature type="domain" description="Azaphilone pigments biosynthesis cluster protein L N-terminal" evidence="4">
    <location>
        <begin position="1"/>
        <end position="175"/>
    </location>
</feature>
<dbReference type="SUPFAM" id="SSF48403">
    <property type="entry name" value="Ankyrin repeat"/>
    <property type="match status" value="1"/>
</dbReference>
<dbReference type="InterPro" id="IPR002110">
    <property type="entry name" value="Ankyrin_rpt"/>
</dbReference>
<evidence type="ECO:0000256" key="1">
    <source>
        <dbReference type="ARBA" id="ARBA00022737"/>
    </source>
</evidence>
<dbReference type="GO" id="GO:0005737">
    <property type="term" value="C:cytoplasm"/>
    <property type="evidence" value="ECO:0007669"/>
    <property type="project" value="TreeGrafter"/>
</dbReference>
<dbReference type="EMBL" id="CAAKMV010000143">
    <property type="protein sequence ID" value="VIO60266.1"/>
    <property type="molecule type" value="Genomic_DNA"/>
</dbReference>
<dbReference type="Pfam" id="PF17111">
    <property type="entry name" value="PigL_N"/>
    <property type="match status" value="1"/>
</dbReference>
<dbReference type="EMBL" id="CAJPIJ010000152">
    <property type="protein sequence ID" value="CAG1992765.1"/>
    <property type="molecule type" value="Genomic_DNA"/>
</dbReference>
<dbReference type="Pfam" id="PF00023">
    <property type="entry name" value="Ank"/>
    <property type="match status" value="1"/>
</dbReference>
<dbReference type="InterPro" id="IPR031348">
    <property type="entry name" value="PigL_N"/>
</dbReference>
<protein>
    <recommendedName>
        <fullName evidence="4">Azaphilone pigments biosynthesis cluster protein L N-terminal domain-containing protein</fullName>
    </recommendedName>
</protein>
<evidence type="ECO:0000313" key="5">
    <source>
        <dbReference type="EMBL" id="CAG1992765.1"/>
    </source>
</evidence>
<accession>A0A4E9E118</accession>
<dbReference type="Proteomes" id="UP000746612">
    <property type="component" value="Unassembled WGS sequence"/>
</dbReference>